<dbReference type="PANTHER" id="PTHR42923:SF46">
    <property type="entry name" value="AMINE OXIDASE"/>
    <property type="match status" value="1"/>
</dbReference>
<feature type="non-terminal residue" evidence="2">
    <location>
        <position position="1"/>
    </location>
</feature>
<proteinExistence type="predicted"/>
<organism evidence="2">
    <name type="scientific">marine sediment metagenome</name>
    <dbReference type="NCBI Taxonomy" id="412755"/>
    <lineage>
        <taxon>unclassified sequences</taxon>
        <taxon>metagenomes</taxon>
        <taxon>ecological metagenomes</taxon>
    </lineage>
</organism>
<evidence type="ECO:0000259" key="1">
    <source>
        <dbReference type="Pfam" id="PF01593"/>
    </source>
</evidence>
<dbReference type="NCBIfam" id="NF005560">
    <property type="entry name" value="PRK07233.1"/>
    <property type="match status" value="1"/>
</dbReference>
<comment type="caution">
    <text evidence="2">The sequence shown here is derived from an EMBL/GenBank/DDBJ whole genome shotgun (WGS) entry which is preliminary data.</text>
</comment>
<feature type="non-terminal residue" evidence="2">
    <location>
        <position position="277"/>
    </location>
</feature>
<evidence type="ECO:0000313" key="2">
    <source>
        <dbReference type="EMBL" id="GAF86412.1"/>
    </source>
</evidence>
<dbReference type="GO" id="GO:0016491">
    <property type="term" value="F:oxidoreductase activity"/>
    <property type="evidence" value="ECO:0007669"/>
    <property type="project" value="InterPro"/>
</dbReference>
<dbReference type="EMBL" id="BARS01017623">
    <property type="protein sequence ID" value="GAF86412.1"/>
    <property type="molecule type" value="Genomic_DNA"/>
</dbReference>
<dbReference type="PANTHER" id="PTHR42923">
    <property type="entry name" value="PROTOPORPHYRINOGEN OXIDASE"/>
    <property type="match status" value="1"/>
</dbReference>
<accession>X0TE05</accession>
<dbReference type="AlphaFoldDB" id="X0TE05"/>
<sequence>IFSRLVLGLQTLWLHRLGNWRRLERVTAREWLLRWGGRAIYDLIWGALLRSKFGEYADQVSMAWLWGKLVVRRSLKGSELGRETLGYMMGSFQHLTDALAERIVGAGGEIHTNARVERVRVAHGMARGLLVARSSGRGVELVPHDFDAVILTVASPLVLAMVPELPEAYASVLRSLSYQAAMVMVLKLSHSMSHIYWLNLPEPDIPVVGAIEHTNYVGPEHYNGAHILYLSNYLSADDPSFRLTKEELLARYIPYLKRINPAFEAEWVRETWLFKDA</sequence>
<protein>
    <recommendedName>
        <fullName evidence="1">Amine oxidase domain-containing protein</fullName>
    </recommendedName>
</protein>
<dbReference type="InterPro" id="IPR036188">
    <property type="entry name" value="FAD/NAD-bd_sf"/>
</dbReference>
<reference evidence="2" key="1">
    <citation type="journal article" date="2014" name="Front. Microbiol.">
        <title>High frequency of phylogenetically diverse reductive dehalogenase-homologous genes in deep subseafloor sedimentary metagenomes.</title>
        <authorList>
            <person name="Kawai M."/>
            <person name="Futagami T."/>
            <person name="Toyoda A."/>
            <person name="Takaki Y."/>
            <person name="Nishi S."/>
            <person name="Hori S."/>
            <person name="Arai W."/>
            <person name="Tsubouchi T."/>
            <person name="Morono Y."/>
            <person name="Uchiyama I."/>
            <person name="Ito T."/>
            <person name="Fujiyama A."/>
            <person name="Inagaki F."/>
            <person name="Takami H."/>
        </authorList>
    </citation>
    <scope>NUCLEOTIDE SEQUENCE</scope>
    <source>
        <strain evidence="2">Expedition CK06-06</strain>
    </source>
</reference>
<dbReference type="Pfam" id="PF01593">
    <property type="entry name" value="Amino_oxidase"/>
    <property type="match status" value="1"/>
</dbReference>
<feature type="domain" description="Amine oxidase" evidence="1">
    <location>
        <begin position="27"/>
        <end position="263"/>
    </location>
</feature>
<dbReference type="InterPro" id="IPR002937">
    <property type="entry name" value="Amino_oxidase"/>
</dbReference>
<dbReference type="InterPro" id="IPR050464">
    <property type="entry name" value="Zeta_carotene_desat/Oxidored"/>
</dbReference>
<dbReference type="Gene3D" id="3.50.50.60">
    <property type="entry name" value="FAD/NAD(P)-binding domain"/>
    <property type="match status" value="1"/>
</dbReference>
<dbReference type="SUPFAM" id="SSF51905">
    <property type="entry name" value="FAD/NAD(P)-binding domain"/>
    <property type="match status" value="1"/>
</dbReference>
<name>X0TE05_9ZZZZ</name>
<gene>
    <name evidence="2" type="ORF">S01H1_28802</name>
</gene>